<dbReference type="OrthoDB" id="10615144at2759"/>
<feature type="compositionally biased region" description="Low complexity" evidence="1">
    <location>
        <begin position="70"/>
        <end position="79"/>
    </location>
</feature>
<name>A0A812VDP1_9DINO</name>
<evidence type="ECO:0000256" key="1">
    <source>
        <dbReference type="SAM" id="MobiDB-lite"/>
    </source>
</evidence>
<feature type="non-terminal residue" evidence="2">
    <location>
        <position position="1"/>
    </location>
</feature>
<feature type="region of interest" description="Disordered" evidence="1">
    <location>
        <begin position="1"/>
        <end position="153"/>
    </location>
</feature>
<feature type="compositionally biased region" description="Basic and acidic residues" evidence="1">
    <location>
        <begin position="54"/>
        <end position="66"/>
    </location>
</feature>
<proteinExistence type="predicted"/>
<accession>A0A812VDP1</accession>
<feature type="compositionally biased region" description="Low complexity" evidence="1">
    <location>
        <begin position="1"/>
        <end position="18"/>
    </location>
</feature>
<reference evidence="2" key="1">
    <citation type="submission" date="2021-02" db="EMBL/GenBank/DDBJ databases">
        <authorList>
            <person name="Dougan E. K."/>
            <person name="Rhodes N."/>
            <person name="Thang M."/>
            <person name="Chan C."/>
        </authorList>
    </citation>
    <scope>NUCLEOTIDE SEQUENCE</scope>
</reference>
<feature type="compositionally biased region" description="Polar residues" evidence="1">
    <location>
        <begin position="100"/>
        <end position="126"/>
    </location>
</feature>
<dbReference type="AlphaFoldDB" id="A0A812VDP1"/>
<dbReference type="EMBL" id="CAJNJA010028841">
    <property type="protein sequence ID" value="CAE7613304.1"/>
    <property type="molecule type" value="Genomic_DNA"/>
</dbReference>
<dbReference type="Proteomes" id="UP000601435">
    <property type="component" value="Unassembled WGS sequence"/>
</dbReference>
<protein>
    <submittedName>
        <fullName evidence="2">Uncharacterized protein</fullName>
    </submittedName>
</protein>
<sequence length="203" mass="22048">EAKELLQNLEQLQLQQNEMVTPPPPDADLETTEPPSKRPKLRKKRSKAVLGDEDVGKEKATPEKQRPKAKPSSRSPPLSGGATSSGHEPVVDAGEDAQPTFPSDSLPTPFRSTQKLVTPTTASETSPPKPASRKSTPKDPPPEQVHVLSLDPAPEFAMDTDDELLKYALHLNMIEVSSAEEDDVYGTPLKVTKPEPDSSEKDT</sequence>
<gene>
    <name evidence="2" type="ORF">SNEC2469_LOCUS17431</name>
</gene>
<feature type="region of interest" description="Disordered" evidence="1">
    <location>
        <begin position="177"/>
        <end position="203"/>
    </location>
</feature>
<evidence type="ECO:0000313" key="2">
    <source>
        <dbReference type="EMBL" id="CAE7613304.1"/>
    </source>
</evidence>
<organism evidence="2 3">
    <name type="scientific">Symbiodinium necroappetens</name>
    <dbReference type="NCBI Taxonomy" id="1628268"/>
    <lineage>
        <taxon>Eukaryota</taxon>
        <taxon>Sar</taxon>
        <taxon>Alveolata</taxon>
        <taxon>Dinophyceae</taxon>
        <taxon>Suessiales</taxon>
        <taxon>Symbiodiniaceae</taxon>
        <taxon>Symbiodinium</taxon>
    </lineage>
</organism>
<feature type="non-terminal residue" evidence="2">
    <location>
        <position position="203"/>
    </location>
</feature>
<comment type="caution">
    <text evidence="2">The sequence shown here is derived from an EMBL/GenBank/DDBJ whole genome shotgun (WGS) entry which is preliminary data.</text>
</comment>
<keyword evidence="3" id="KW-1185">Reference proteome</keyword>
<feature type="compositionally biased region" description="Basic residues" evidence="1">
    <location>
        <begin position="37"/>
        <end position="47"/>
    </location>
</feature>
<feature type="compositionally biased region" description="Basic and acidic residues" evidence="1">
    <location>
        <begin position="192"/>
        <end position="203"/>
    </location>
</feature>
<evidence type="ECO:0000313" key="3">
    <source>
        <dbReference type="Proteomes" id="UP000601435"/>
    </source>
</evidence>